<dbReference type="InterPro" id="IPR036188">
    <property type="entry name" value="FAD/NAD-bd_sf"/>
</dbReference>
<dbReference type="PANTHER" id="PTHR10668:SF105">
    <property type="entry name" value="DEHYDROGENASE-RELATED"/>
    <property type="match status" value="1"/>
</dbReference>
<dbReference type="PRINTS" id="PR00411">
    <property type="entry name" value="PNDRDTASEI"/>
</dbReference>
<comment type="caution">
    <text evidence="1">The sequence shown here is derived from an EMBL/GenBank/DDBJ whole genome shotgun (WGS) entry which is preliminary data.</text>
</comment>
<keyword evidence="2" id="KW-1185">Reference proteome</keyword>
<gene>
    <name evidence="1" type="ORF">GSY69_11945</name>
</gene>
<dbReference type="RefSeq" id="WP_160954065.1">
    <property type="nucleotide sequence ID" value="NZ_WWEQ01000065.1"/>
</dbReference>
<dbReference type="Proteomes" id="UP000469215">
    <property type="component" value="Unassembled WGS sequence"/>
</dbReference>
<dbReference type="PANTHER" id="PTHR10668">
    <property type="entry name" value="PHYTOENE DEHYDROGENASE"/>
    <property type="match status" value="1"/>
</dbReference>
<name>A0A6N9HA45_9MICO</name>
<dbReference type="Pfam" id="PF13450">
    <property type="entry name" value="NAD_binding_8"/>
    <property type="match status" value="1"/>
</dbReference>
<organism evidence="1 2">
    <name type="scientific">Brevibacterium rongguiense</name>
    <dbReference type="NCBI Taxonomy" id="2695267"/>
    <lineage>
        <taxon>Bacteria</taxon>
        <taxon>Bacillati</taxon>
        <taxon>Actinomycetota</taxon>
        <taxon>Actinomycetes</taxon>
        <taxon>Micrococcales</taxon>
        <taxon>Brevibacteriaceae</taxon>
        <taxon>Brevibacterium</taxon>
    </lineage>
</organism>
<accession>A0A6N9HA45</accession>
<dbReference type="PRINTS" id="PR00368">
    <property type="entry name" value="FADPNR"/>
</dbReference>
<protein>
    <submittedName>
        <fullName evidence="1">FAD-dependent oxidoreductase</fullName>
    </submittedName>
</protein>
<dbReference type="Gene3D" id="3.50.50.60">
    <property type="entry name" value="FAD/NAD(P)-binding domain"/>
    <property type="match status" value="1"/>
</dbReference>
<sequence>MAVAFDAVVVGSGPNGLAAAVTCARAGLTVLVLEGQATAGGGSRTLDLGLAPALVHDLCSAVHPLAVLSPFLREFDLAARGVASTAPEVSYAHPLDGAPAGLAWHDLDRACAGLGPDGEAWRVLFGRLAGHAPEAAALALGDKRSLPPELGHSPGPGLPTAASLAATATSAGTPALGAVLRTRAARALLTGVAAHTIARLPSLAGGGTAALLGAAAHGPGWPIVHGGSQAIADALLADLAAHGGSLELGSPVASRADLPPALAYLFDTSADGAVRILGDALPPRVRRGLGRLGHGAAAAKVDFVLSGPVPWADPQVARAGTVHLGGDAADLRANAARVAAGRLPELPTTLVSDPATFDAGRQVGGLRPLWAYAHVPFGCPADVTERVSAQLERFAPGFRDLVVAARCVPADRMADHNANLVGGDIAAGTVDAWRLVARPRAALDPYALGVPGMYLCSAATPPGPGVHGMGGWFAARRALAQRFGIARPPALGPHPTAPAR</sequence>
<reference evidence="1 2" key="1">
    <citation type="submission" date="2020-01" db="EMBL/GenBank/DDBJ databases">
        <authorList>
            <person name="Deng T."/>
        </authorList>
    </citation>
    <scope>NUCLEOTIDE SEQUENCE [LARGE SCALE GENOMIC DNA]</scope>
    <source>
        <strain evidence="1 2">5221</strain>
    </source>
</reference>
<dbReference type="EMBL" id="WWEQ01000065">
    <property type="protein sequence ID" value="MYM20651.1"/>
    <property type="molecule type" value="Genomic_DNA"/>
</dbReference>
<dbReference type="SUPFAM" id="SSF51905">
    <property type="entry name" value="FAD/NAD(P)-binding domain"/>
    <property type="match status" value="1"/>
</dbReference>
<proteinExistence type="predicted"/>
<evidence type="ECO:0000313" key="1">
    <source>
        <dbReference type="EMBL" id="MYM20651.1"/>
    </source>
</evidence>
<dbReference type="AlphaFoldDB" id="A0A6N9HA45"/>
<evidence type="ECO:0000313" key="2">
    <source>
        <dbReference type="Proteomes" id="UP000469215"/>
    </source>
</evidence>